<dbReference type="AlphaFoldDB" id="A0A8S8X8E9"/>
<keyword evidence="4 5" id="KW-0472">Membrane</keyword>
<dbReference type="GO" id="GO:0055085">
    <property type="term" value="P:transmembrane transport"/>
    <property type="evidence" value="ECO:0007669"/>
    <property type="project" value="InterPro"/>
</dbReference>
<name>A0A8S8X8E9_9PROT</name>
<keyword evidence="8" id="KW-1185">Reference proteome</keyword>
<dbReference type="PANTHER" id="PTHR42744:SF1">
    <property type="entry name" value="BINDING-PROTEIN-DEPENDENT TRANSPORT SYSTEMS INNER MEMBRANE COMPONENT"/>
    <property type="match status" value="1"/>
</dbReference>
<feature type="transmembrane region" description="Helical" evidence="5">
    <location>
        <begin position="504"/>
        <end position="525"/>
    </location>
</feature>
<evidence type="ECO:0000256" key="1">
    <source>
        <dbReference type="ARBA" id="ARBA00004651"/>
    </source>
</evidence>
<dbReference type="InterPro" id="IPR000515">
    <property type="entry name" value="MetI-like"/>
</dbReference>
<evidence type="ECO:0000313" key="8">
    <source>
        <dbReference type="Proteomes" id="UP000681075"/>
    </source>
</evidence>
<keyword evidence="3 5" id="KW-1133">Transmembrane helix</keyword>
<dbReference type="CDD" id="cd06261">
    <property type="entry name" value="TM_PBP2"/>
    <property type="match status" value="2"/>
</dbReference>
<dbReference type="RefSeq" id="WP_420241179.1">
    <property type="nucleotide sequence ID" value="NZ_BOPV01000001.1"/>
</dbReference>
<evidence type="ECO:0000313" key="7">
    <source>
        <dbReference type="EMBL" id="GIL38212.1"/>
    </source>
</evidence>
<dbReference type="Proteomes" id="UP000681075">
    <property type="component" value="Unassembled WGS sequence"/>
</dbReference>
<accession>A0A8S8X8E9</accession>
<feature type="domain" description="ABC transmembrane type-1" evidence="6">
    <location>
        <begin position="73"/>
        <end position="268"/>
    </location>
</feature>
<feature type="transmembrane region" description="Helical" evidence="5">
    <location>
        <begin position="429"/>
        <end position="451"/>
    </location>
</feature>
<comment type="subcellular location">
    <subcellularLocation>
        <location evidence="1 5">Cell membrane</location>
        <topology evidence="1 5">Multi-pass membrane protein</topology>
    </subcellularLocation>
</comment>
<evidence type="ECO:0000256" key="4">
    <source>
        <dbReference type="ARBA" id="ARBA00023136"/>
    </source>
</evidence>
<feature type="transmembrane region" description="Helical" evidence="5">
    <location>
        <begin position="120"/>
        <end position="139"/>
    </location>
</feature>
<dbReference type="GO" id="GO:0005886">
    <property type="term" value="C:plasma membrane"/>
    <property type="evidence" value="ECO:0007669"/>
    <property type="project" value="UniProtKB-SubCell"/>
</dbReference>
<reference evidence="7" key="1">
    <citation type="submission" date="2021-02" db="EMBL/GenBank/DDBJ databases">
        <title>Genome sequence of Rhodospirillales sp. strain TMPK1 isolated from soil.</title>
        <authorList>
            <person name="Nakai R."/>
            <person name="Kusada H."/>
            <person name="Tamaki H."/>
        </authorList>
    </citation>
    <scope>NUCLEOTIDE SEQUENCE</scope>
    <source>
        <strain evidence="7">TMPK1</strain>
    </source>
</reference>
<dbReference type="Pfam" id="PF00528">
    <property type="entry name" value="BPD_transp_1"/>
    <property type="match status" value="2"/>
</dbReference>
<dbReference type="PANTHER" id="PTHR42744">
    <property type="entry name" value="BINDING-PROTEIN-DEPENDENT TRANSPORT SYSTEMS INNER MEMBRANE COMPONENT"/>
    <property type="match status" value="1"/>
</dbReference>
<sequence>MALPDPRNAWRAPTITLGWPERLRLNLWDVPAFALVLGALILLTIGGAGMSTPYDIGDPLDVTLDPHVLPYYALRSVLRMFAALALSISFSFIVAIAAARSRRAEKLIVPMLDVLQSVPVLSFLTITVTGFIALFPGSLLGVECASIFAVFTSQAWNIAFSLYQSFITVPKELREAARTLHLGAWKSFWRLDVPFAMPGLIWNMMASMSGGWFFVVASEAITVSDQTILLPGIGSYISVAIQQKDLGAIAWAIGVMFVVILAYDQLLFRPLLAWAEKFKPEGATPDILERPWFLTMLQKARLAEAVRAVASWIYRGSSRSLRTVRALVPLRAQPQFPPEANTSHDRRSIWVDRGWDALLLLGALAIALKIGEFVRESVPGDEIVQVFFYGALTALRVFVLVAIASVVWVPIGVYIGLRPAWARRAQPIFQFLAAFPANLFYPIAVAGIVYFHLNDEIWLSPLMVLGTQWYIAFNVIGGASALPRDLQLVADNLHLPRWLWWRKFIIPGILPAYVTGAVTAAGGAWNAAIVSEIVTWGDIELSATGIGAYIGKASHAGDFPRLWLGTAVLCVYVIVFNRTVWRRLYEYAAERSRLD</sequence>
<feature type="transmembrane region" description="Helical" evidence="5">
    <location>
        <begin position="72"/>
        <end position="99"/>
    </location>
</feature>
<feature type="transmembrane region" description="Helical" evidence="5">
    <location>
        <begin position="248"/>
        <end position="268"/>
    </location>
</feature>
<organism evidence="7 8">
    <name type="scientific">Roseiterribacter gracilis</name>
    <dbReference type="NCBI Taxonomy" id="2812848"/>
    <lineage>
        <taxon>Bacteria</taxon>
        <taxon>Pseudomonadati</taxon>
        <taxon>Pseudomonadota</taxon>
        <taxon>Alphaproteobacteria</taxon>
        <taxon>Rhodospirillales</taxon>
        <taxon>Roseiterribacteraceae</taxon>
        <taxon>Roseiterribacter</taxon>
    </lineage>
</organism>
<feature type="transmembrane region" description="Helical" evidence="5">
    <location>
        <begin position="562"/>
        <end position="581"/>
    </location>
</feature>
<evidence type="ECO:0000256" key="3">
    <source>
        <dbReference type="ARBA" id="ARBA00022989"/>
    </source>
</evidence>
<feature type="transmembrane region" description="Helical" evidence="5">
    <location>
        <begin position="386"/>
        <end position="417"/>
    </location>
</feature>
<dbReference type="InterPro" id="IPR035906">
    <property type="entry name" value="MetI-like_sf"/>
</dbReference>
<gene>
    <name evidence="7" type="ORF">TMPK1_04490</name>
</gene>
<comment type="similarity">
    <text evidence="5">Belongs to the binding-protein-dependent transport system permease family.</text>
</comment>
<evidence type="ECO:0000256" key="2">
    <source>
        <dbReference type="ARBA" id="ARBA00022692"/>
    </source>
</evidence>
<proteinExistence type="inferred from homology"/>
<evidence type="ECO:0000256" key="5">
    <source>
        <dbReference type="RuleBase" id="RU363032"/>
    </source>
</evidence>
<feature type="transmembrane region" description="Helical" evidence="5">
    <location>
        <begin position="32"/>
        <end position="52"/>
    </location>
</feature>
<protein>
    <submittedName>
        <fullName evidence="7">ABC transporter permease</fullName>
    </submittedName>
</protein>
<dbReference type="EMBL" id="BOPV01000001">
    <property type="protein sequence ID" value="GIL38212.1"/>
    <property type="molecule type" value="Genomic_DNA"/>
</dbReference>
<keyword evidence="5" id="KW-0813">Transport</keyword>
<comment type="caution">
    <text evidence="7">The sequence shown here is derived from an EMBL/GenBank/DDBJ whole genome shotgun (WGS) entry which is preliminary data.</text>
</comment>
<keyword evidence="2 5" id="KW-0812">Transmembrane</keyword>
<dbReference type="Gene3D" id="1.10.3720.10">
    <property type="entry name" value="MetI-like"/>
    <property type="match status" value="2"/>
</dbReference>
<dbReference type="PROSITE" id="PS50928">
    <property type="entry name" value="ABC_TM1"/>
    <property type="match status" value="1"/>
</dbReference>
<evidence type="ECO:0000259" key="6">
    <source>
        <dbReference type="PROSITE" id="PS50928"/>
    </source>
</evidence>
<dbReference type="SUPFAM" id="SSF161098">
    <property type="entry name" value="MetI-like"/>
    <property type="match status" value="2"/>
</dbReference>
<feature type="transmembrane region" description="Helical" evidence="5">
    <location>
        <begin position="457"/>
        <end position="483"/>
    </location>
</feature>